<dbReference type="InterPro" id="IPR052924">
    <property type="entry name" value="OsmC/Ohr_hydroprdx_reductase"/>
</dbReference>
<keyword evidence="3" id="KW-1185">Reference proteome</keyword>
<keyword evidence="1" id="KW-1133">Transmembrane helix</keyword>
<name>A0A1Y6K216_9CHLR</name>
<dbReference type="EMBL" id="LT859958">
    <property type="protein sequence ID" value="SMX53725.1"/>
    <property type="molecule type" value="Genomic_DNA"/>
</dbReference>
<reference evidence="3" key="1">
    <citation type="submission" date="2017-05" db="EMBL/GenBank/DDBJ databases">
        <authorList>
            <person name="Kirkegaard R."/>
            <person name="Mcilroy J S."/>
        </authorList>
    </citation>
    <scope>NUCLEOTIDE SEQUENCE [LARGE SCALE GENOMIC DNA]</scope>
</reference>
<dbReference type="Gene3D" id="3.30.300.20">
    <property type="match status" value="1"/>
</dbReference>
<keyword evidence="1" id="KW-0472">Membrane</keyword>
<evidence type="ECO:0000313" key="2">
    <source>
        <dbReference type="EMBL" id="SMX53725.1"/>
    </source>
</evidence>
<dbReference type="Proteomes" id="UP000195514">
    <property type="component" value="Chromosome I"/>
</dbReference>
<dbReference type="Pfam" id="PF02566">
    <property type="entry name" value="OsmC"/>
    <property type="match status" value="1"/>
</dbReference>
<dbReference type="PANTHER" id="PTHR35368">
    <property type="entry name" value="HYDROPEROXIDE REDUCTASE"/>
    <property type="match status" value="1"/>
</dbReference>
<dbReference type="AlphaFoldDB" id="A0A1Y6K216"/>
<feature type="transmembrane region" description="Helical" evidence="1">
    <location>
        <begin position="44"/>
        <end position="64"/>
    </location>
</feature>
<keyword evidence="1" id="KW-0812">Transmembrane</keyword>
<dbReference type="PANTHER" id="PTHR35368:SF1">
    <property type="entry name" value="HYDROPEROXIDE REDUCTASE"/>
    <property type="match status" value="1"/>
</dbReference>
<dbReference type="RefSeq" id="WP_157891670.1">
    <property type="nucleotide sequence ID" value="NZ_LT859958.1"/>
</dbReference>
<accession>A0A1Y6K216</accession>
<evidence type="ECO:0000256" key="1">
    <source>
        <dbReference type="SAM" id="Phobius"/>
    </source>
</evidence>
<dbReference type="InterPro" id="IPR003718">
    <property type="entry name" value="OsmC/Ohr_fam"/>
</dbReference>
<dbReference type="OrthoDB" id="1433018at2"/>
<protein>
    <submittedName>
        <fullName evidence="2">Redox protein, regulator of disulfide bond formation</fullName>
    </submittedName>
</protein>
<sequence>MVKTEKTQSTWQGGMRVDNQVGHHTLVIDQPVQMGGKDAGPNPVAYLLVALGGCLSTMAAIVAMQERIELRGFSVEIEGDYDTDFLLGKTQEGRAGFIEIREKVIIDADLTDEEKKSFFEKLHSRCPVTDTILNQTSIKYEVH</sequence>
<proteinExistence type="predicted"/>
<dbReference type="SUPFAM" id="SSF82784">
    <property type="entry name" value="OsmC-like"/>
    <property type="match status" value="1"/>
</dbReference>
<gene>
    <name evidence="2" type="ORF">CFX1CAM_0660</name>
</gene>
<dbReference type="KEGG" id="abat:CFX1CAM_0660"/>
<dbReference type="InterPro" id="IPR036102">
    <property type="entry name" value="OsmC/Ohrsf"/>
</dbReference>
<evidence type="ECO:0000313" key="3">
    <source>
        <dbReference type="Proteomes" id="UP000195514"/>
    </source>
</evidence>
<dbReference type="InterPro" id="IPR015946">
    <property type="entry name" value="KH_dom-like_a/b"/>
</dbReference>
<organism evidence="2 3">
    <name type="scientific">Candidatus Brevifilum fermentans</name>
    <dbReference type="NCBI Taxonomy" id="1986204"/>
    <lineage>
        <taxon>Bacteria</taxon>
        <taxon>Bacillati</taxon>
        <taxon>Chloroflexota</taxon>
        <taxon>Anaerolineae</taxon>
        <taxon>Anaerolineales</taxon>
        <taxon>Anaerolineaceae</taxon>
        <taxon>Candidatus Brevifilum</taxon>
    </lineage>
</organism>